<dbReference type="SUPFAM" id="SSF75169">
    <property type="entry name" value="DsrEFH-like"/>
    <property type="match status" value="1"/>
</dbReference>
<accession>A0AAU0URU2</accession>
<sequence>MLTMLDKAPFSRPDYRQALKLAMGQDEGAVILIQDGVYAIKAAPEEYKEITNQVKEKGCKFFALDADLKARGISPDQAKAAGVEVVDFSGFLGLIFKYKKVY</sequence>
<evidence type="ECO:0000313" key="2">
    <source>
        <dbReference type="Proteomes" id="UP001329915"/>
    </source>
</evidence>
<dbReference type="RefSeq" id="WP_366922680.1">
    <property type="nucleotide sequence ID" value="NZ_CP121694.1"/>
</dbReference>
<dbReference type="Proteomes" id="UP001329915">
    <property type="component" value="Chromosome"/>
</dbReference>
<organism evidence="1 2">
    <name type="scientific">Metallumcola ferriviriculae</name>
    <dbReference type="NCBI Taxonomy" id="3039180"/>
    <lineage>
        <taxon>Bacteria</taxon>
        <taxon>Bacillati</taxon>
        <taxon>Bacillota</taxon>
        <taxon>Clostridia</taxon>
        <taxon>Neomoorellales</taxon>
        <taxon>Desulfitibacteraceae</taxon>
        <taxon>Metallumcola</taxon>
    </lineage>
</organism>
<dbReference type="InterPro" id="IPR027396">
    <property type="entry name" value="DsrEFH-like"/>
</dbReference>
<proteinExistence type="predicted"/>
<gene>
    <name evidence="1" type="primary">tusB</name>
    <name evidence="1" type="ORF">MFMK1_003155</name>
</gene>
<dbReference type="GO" id="GO:0002143">
    <property type="term" value="P:tRNA wobble position uridine thiolation"/>
    <property type="evidence" value="ECO:0007669"/>
    <property type="project" value="InterPro"/>
</dbReference>
<dbReference type="PANTHER" id="PTHR37526">
    <property type="entry name" value="PROTEIN TUSB"/>
    <property type="match status" value="1"/>
</dbReference>
<reference evidence="1 2" key="1">
    <citation type="submission" date="2023-04" db="EMBL/GenBank/DDBJ databases">
        <authorList>
            <person name="Hsu D."/>
        </authorList>
    </citation>
    <scope>NUCLEOTIDE SEQUENCE [LARGE SCALE GENOMIC DNA]</scope>
    <source>
        <strain evidence="1 2">MK1</strain>
    </source>
</reference>
<dbReference type="Pfam" id="PF04077">
    <property type="entry name" value="DsrH"/>
    <property type="match status" value="1"/>
</dbReference>
<keyword evidence="2" id="KW-1185">Reference proteome</keyword>
<dbReference type="AlphaFoldDB" id="A0AAU0URU2"/>
<dbReference type="EMBL" id="CP121694">
    <property type="protein sequence ID" value="WRO23298.1"/>
    <property type="molecule type" value="Genomic_DNA"/>
</dbReference>
<dbReference type="KEGG" id="dbc:MFMK1_003155"/>
<dbReference type="GO" id="GO:1990228">
    <property type="term" value="C:sulfurtransferase complex"/>
    <property type="evidence" value="ECO:0007669"/>
    <property type="project" value="TreeGrafter"/>
</dbReference>
<protein>
    <submittedName>
        <fullName evidence="1">Sulfurtransferase complex subunit TusB</fullName>
    </submittedName>
</protein>
<dbReference type="Gene3D" id="3.40.1260.10">
    <property type="entry name" value="DsrEFH-like"/>
    <property type="match status" value="1"/>
</dbReference>
<evidence type="ECO:0000313" key="1">
    <source>
        <dbReference type="EMBL" id="WRO23298.1"/>
    </source>
</evidence>
<name>A0AAU0URU2_9FIRM</name>
<dbReference type="NCBIfam" id="TIGR03011">
    <property type="entry name" value="sulf_tusB_dsrH"/>
    <property type="match status" value="1"/>
</dbReference>
<dbReference type="PANTHER" id="PTHR37526:SF1">
    <property type="entry name" value="PROTEIN TUSB"/>
    <property type="match status" value="1"/>
</dbReference>
<dbReference type="InterPro" id="IPR007215">
    <property type="entry name" value="Sulphur_relay_TusB/DsrH"/>
</dbReference>